<feature type="compositionally biased region" description="Basic and acidic residues" evidence="1">
    <location>
        <begin position="358"/>
        <end position="381"/>
    </location>
</feature>
<feature type="compositionally biased region" description="Pro residues" evidence="1">
    <location>
        <begin position="236"/>
        <end position="251"/>
    </location>
</feature>
<evidence type="ECO:0000313" key="2">
    <source>
        <dbReference type="EMBL" id="KAH0962808.1"/>
    </source>
</evidence>
<name>A0A9P8SH75_9HYPO</name>
<dbReference type="GeneID" id="68354447"/>
<accession>A0A9P8SH75</accession>
<dbReference type="OrthoDB" id="4953021at2759"/>
<feature type="compositionally biased region" description="Polar residues" evidence="1">
    <location>
        <begin position="286"/>
        <end position="313"/>
    </location>
</feature>
<feature type="region of interest" description="Disordered" evidence="1">
    <location>
        <begin position="356"/>
        <end position="397"/>
    </location>
</feature>
<feature type="compositionally biased region" description="Basic residues" evidence="1">
    <location>
        <begin position="176"/>
        <end position="191"/>
    </location>
</feature>
<feature type="region of interest" description="Disordered" evidence="1">
    <location>
        <begin position="1"/>
        <end position="313"/>
    </location>
</feature>
<protein>
    <submittedName>
        <fullName evidence="2">Uncharacterized protein</fullName>
    </submittedName>
</protein>
<dbReference type="EMBL" id="JAIZPD010000005">
    <property type="protein sequence ID" value="KAH0962808.1"/>
    <property type="molecule type" value="Genomic_DNA"/>
</dbReference>
<feature type="compositionally biased region" description="Low complexity" evidence="1">
    <location>
        <begin position="44"/>
        <end position="56"/>
    </location>
</feature>
<proteinExistence type="predicted"/>
<dbReference type="RefSeq" id="XP_044720321.1">
    <property type="nucleotide sequence ID" value="XM_044863789.1"/>
</dbReference>
<evidence type="ECO:0000313" key="3">
    <source>
        <dbReference type="Proteomes" id="UP000824596"/>
    </source>
</evidence>
<reference evidence="2" key="1">
    <citation type="submission" date="2021-09" db="EMBL/GenBank/DDBJ databases">
        <title>A high-quality genome of the endoparasitic fungus Hirsutella rhossiliensis with a comparison of Hirsutella genomes reveals transposable elements contributing to genome size variation.</title>
        <authorList>
            <person name="Lin R."/>
            <person name="Jiao Y."/>
            <person name="Sun X."/>
            <person name="Ling J."/>
            <person name="Xie B."/>
            <person name="Cheng X."/>
        </authorList>
    </citation>
    <scope>NUCLEOTIDE SEQUENCE</scope>
    <source>
        <strain evidence="2">HR02</strain>
    </source>
</reference>
<feature type="compositionally biased region" description="Basic residues" evidence="1">
    <location>
        <begin position="138"/>
        <end position="152"/>
    </location>
</feature>
<keyword evidence="3" id="KW-1185">Reference proteome</keyword>
<sequence>MRLQESTQRPQLNHSHTHLPIDNIYDATPSPANVRPRRSPEVEASPASLPGAASPSRDLVQDQKTRNQKSQPRQAGCAGAQQAKRDVAIDVGNPPSEATKATNTLTQGDKRKKPKQRPKPPLQFDEISQQLMEPQARPKIKPQTRSKAKAPQRPRMPIVSALRDSAQPSSPQATVPRKRGAGKCSQPKKKAKTAEAKEQQQTSLVDTSKQHPDPGKSSAPFKQQATRAKQIAKPPKASPRPKPDLPIPVKSPDPIVLSSDNDSDSDSVSALRGVRCRSIAKRRAETQMSLRGLETQSQTNRAHPSSLLGNNTHNQQRETLRAGDQIGYSIGGASATELVTWKPIDWFITETHLQDNGTHSDEHLRRHDATNSSTKDCRDEVENLQAGPRSNPSDNLPQRLHQLVDAMVKQLRSKEEAGHNIADVYRTKTAGCIDKIGNRQSQERKVLLETLAVDAAKFRDVVQQAKSTVSNDSRLREPDIREFERDTAERLAMYERATKSLQALHRQLLEGGGISG</sequence>
<dbReference type="AlphaFoldDB" id="A0A9P8SH75"/>
<evidence type="ECO:0000256" key="1">
    <source>
        <dbReference type="SAM" id="MobiDB-lite"/>
    </source>
</evidence>
<comment type="caution">
    <text evidence="2">The sequence shown here is derived from an EMBL/GenBank/DDBJ whole genome shotgun (WGS) entry which is preliminary data.</text>
</comment>
<organism evidence="2 3">
    <name type="scientific">Hirsutella rhossiliensis</name>
    <dbReference type="NCBI Taxonomy" id="111463"/>
    <lineage>
        <taxon>Eukaryota</taxon>
        <taxon>Fungi</taxon>
        <taxon>Dikarya</taxon>
        <taxon>Ascomycota</taxon>
        <taxon>Pezizomycotina</taxon>
        <taxon>Sordariomycetes</taxon>
        <taxon>Hypocreomycetidae</taxon>
        <taxon>Hypocreales</taxon>
        <taxon>Ophiocordycipitaceae</taxon>
        <taxon>Hirsutella</taxon>
    </lineage>
</organism>
<gene>
    <name evidence="2" type="ORF">HRG_05318</name>
</gene>
<dbReference type="Proteomes" id="UP000824596">
    <property type="component" value="Unassembled WGS sequence"/>
</dbReference>
<feature type="compositionally biased region" description="Polar residues" evidence="1">
    <location>
        <begin position="1"/>
        <end position="14"/>
    </location>
</feature>